<dbReference type="EMBL" id="ML122262">
    <property type="protein sequence ID" value="RPD61394.1"/>
    <property type="molecule type" value="Genomic_DNA"/>
</dbReference>
<protein>
    <submittedName>
        <fullName evidence="3">Beta-lactamase/transpeptidase-like protein</fullName>
    </submittedName>
</protein>
<gene>
    <name evidence="3" type="ORF">L227DRAFT_500430</name>
</gene>
<evidence type="ECO:0000313" key="4">
    <source>
        <dbReference type="Proteomes" id="UP000313359"/>
    </source>
</evidence>
<feature type="domain" description="Beta-lactamase-related" evidence="2">
    <location>
        <begin position="68"/>
        <end position="423"/>
    </location>
</feature>
<proteinExistence type="inferred from homology"/>
<reference evidence="3" key="1">
    <citation type="journal article" date="2018" name="Genome Biol. Evol.">
        <title>Genomics and development of Lentinus tigrinus, a white-rot wood-decaying mushroom with dimorphic fruiting bodies.</title>
        <authorList>
            <person name="Wu B."/>
            <person name="Xu Z."/>
            <person name="Knudson A."/>
            <person name="Carlson A."/>
            <person name="Chen N."/>
            <person name="Kovaka S."/>
            <person name="LaButti K."/>
            <person name="Lipzen A."/>
            <person name="Pennachio C."/>
            <person name="Riley R."/>
            <person name="Schakwitz W."/>
            <person name="Umezawa K."/>
            <person name="Ohm R.A."/>
            <person name="Grigoriev I.V."/>
            <person name="Nagy L.G."/>
            <person name="Gibbons J."/>
            <person name="Hibbett D."/>
        </authorList>
    </citation>
    <scope>NUCLEOTIDE SEQUENCE [LARGE SCALE GENOMIC DNA]</scope>
    <source>
        <strain evidence="3">ALCF2SS1-6</strain>
    </source>
</reference>
<dbReference type="PANTHER" id="PTHR22935">
    <property type="entry name" value="PENICILLIN-BINDING PROTEIN"/>
    <property type="match status" value="1"/>
</dbReference>
<comment type="similarity">
    <text evidence="1">Belongs to the beta-lactamase family.</text>
</comment>
<dbReference type="Proteomes" id="UP000313359">
    <property type="component" value="Unassembled WGS sequence"/>
</dbReference>
<keyword evidence="4" id="KW-1185">Reference proteome</keyword>
<evidence type="ECO:0000313" key="3">
    <source>
        <dbReference type="EMBL" id="RPD61394.1"/>
    </source>
</evidence>
<dbReference type="STRING" id="1328759.A0A5C2SDX5"/>
<evidence type="ECO:0000256" key="1">
    <source>
        <dbReference type="ARBA" id="ARBA00038473"/>
    </source>
</evidence>
<dbReference type="PANTHER" id="PTHR22935:SF95">
    <property type="entry name" value="BETA-LACTAMASE-LIKE 1-RELATED"/>
    <property type="match status" value="1"/>
</dbReference>
<dbReference type="SUPFAM" id="SSF56601">
    <property type="entry name" value="beta-lactamase/transpeptidase-like"/>
    <property type="match status" value="1"/>
</dbReference>
<dbReference type="AlphaFoldDB" id="A0A5C2SDX5"/>
<dbReference type="OrthoDB" id="428260at2759"/>
<organism evidence="3 4">
    <name type="scientific">Lentinus tigrinus ALCF2SS1-6</name>
    <dbReference type="NCBI Taxonomy" id="1328759"/>
    <lineage>
        <taxon>Eukaryota</taxon>
        <taxon>Fungi</taxon>
        <taxon>Dikarya</taxon>
        <taxon>Basidiomycota</taxon>
        <taxon>Agaricomycotina</taxon>
        <taxon>Agaricomycetes</taxon>
        <taxon>Polyporales</taxon>
        <taxon>Polyporaceae</taxon>
        <taxon>Lentinus</taxon>
    </lineage>
</organism>
<dbReference type="InterPro" id="IPR051478">
    <property type="entry name" value="Beta-lactamase-like_AB/R"/>
</dbReference>
<dbReference type="Pfam" id="PF00144">
    <property type="entry name" value="Beta-lactamase"/>
    <property type="match status" value="1"/>
</dbReference>
<sequence length="568" mass="62424">MIWGVSSIGLAIASYFSGSLWRSEHPSATISKASLGQLDCRPFLPKVFVDRPPSPAHPAILEATKVLDKYVSGHFAKSGIDTLSIAVVTSEGTLYERNSGVLKANETSSVPVTSHSMYRLASISKLFTVLEGMILEQKGIISWDDPVERYIKDFKYHLGGLDPEQPYSSQREAPITLAQLATHMSGLGRDWPSGTAHNWPHDVSGGGPPPMNGLPFPTQESFFHSIEEHYTVSPPWAYPQYSNTGFGLLGLALAEAASAAYGTQLTHAELLQRDVFDPLGMNHSHFLATDANKGSIVVPSFDSDIVDADFMESMNPAGGQFSSLSDLITLTQTLLNPGSSKSLLTQYSMDEWMRPMHAFEEDDWTEVGFAWEILKARDSHDRLRRIYWKLGNLAAFHSAIAIHPGTSYGIVLLLSSSYPYASEIVYDAFEILQPAIDEALADASRDLYAGNWHVSNAHANTNASSARISVDKGTLYIDEFTLLGVNALEKLGADGRVALRQTRKDEFRLAIGIPAYNGKRSMGCFPFWNTYDGWPVLNNKPINAVYFTGEGEDRVLHVPALDIAMRRG</sequence>
<dbReference type="InterPro" id="IPR001466">
    <property type="entry name" value="Beta-lactam-related"/>
</dbReference>
<dbReference type="InterPro" id="IPR012338">
    <property type="entry name" value="Beta-lactam/transpept-like"/>
</dbReference>
<name>A0A5C2SDX5_9APHY</name>
<dbReference type="Gene3D" id="3.40.710.10">
    <property type="entry name" value="DD-peptidase/beta-lactamase superfamily"/>
    <property type="match status" value="1"/>
</dbReference>
<evidence type="ECO:0000259" key="2">
    <source>
        <dbReference type="Pfam" id="PF00144"/>
    </source>
</evidence>
<accession>A0A5C2SDX5</accession>